<name>A0ABR1Z5L0_9PEZI</name>
<evidence type="ECO:0000313" key="5">
    <source>
        <dbReference type="Proteomes" id="UP001492380"/>
    </source>
</evidence>
<comment type="caution">
    <text evidence="4">The sequence shown here is derived from an EMBL/GenBank/DDBJ whole genome shotgun (WGS) entry which is preliminary data.</text>
</comment>
<evidence type="ECO:0000256" key="1">
    <source>
        <dbReference type="SAM" id="MobiDB-lite"/>
    </source>
</evidence>
<protein>
    <submittedName>
        <fullName evidence="4">Uncharacterized protein</fullName>
    </submittedName>
</protein>
<evidence type="ECO:0000256" key="3">
    <source>
        <dbReference type="SAM" id="SignalP"/>
    </source>
</evidence>
<keyword evidence="2" id="KW-1133">Transmembrane helix</keyword>
<dbReference type="Pfam" id="PF14610">
    <property type="entry name" value="Psg1"/>
    <property type="match status" value="1"/>
</dbReference>
<gene>
    <name evidence="4" type="ORF">HDK90DRAFT_462109</name>
</gene>
<feature type="chain" id="PRO_5046184543" evidence="3">
    <location>
        <begin position="19"/>
        <end position="342"/>
    </location>
</feature>
<dbReference type="InterPro" id="IPR028000">
    <property type="entry name" value="Pma1"/>
</dbReference>
<feature type="signal peptide" evidence="3">
    <location>
        <begin position="1"/>
        <end position="18"/>
    </location>
</feature>
<evidence type="ECO:0000256" key="2">
    <source>
        <dbReference type="SAM" id="Phobius"/>
    </source>
</evidence>
<feature type="transmembrane region" description="Helical" evidence="2">
    <location>
        <begin position="223"/>
        <end position="243"/>
    </location>
</feature>
<accession>A0ABR1Z5L0</accession>
<sequence length="342" mass="38097">MRVNLCLAVAAYAVIASASQLDRRAEDSASTSTSVANASVPTVTLIETKIRGQLTTIEVPLPTDAASATTTESSPGPTNTLGLEPIKDFPRCRDKNVTPFCLPTNNSDLYYYETYYVTWNPIFFPKYSNVTIFLNWANDSQKQAWRSDSIDNRIGATSVTMKKEWLQGYTAYNMTFFAQVFDTDADKTASYYHGPTVQLVAKPPHYKSPGQTSKKPDGLGLKLGLPISLGFFCLMVFGLFFYMRKHRTIGLGNVMGRRRGYAGGKSRGQRMGWRKRDDISLQESELLGVERYTDDPPPAPRSLSDIAWSRLRRTSASHPINASRDEMESERLVAADADEAHD</sequence>
<keyword evidence="5" id="KW-1185">Reference proteome</keyword>
<reference evidence="4 5" key="1">
    <citation type="submission" date="2024-04" db="EMBL/GenBank/DDBJ databases">
        <title>Phyllosticta paracitricarpa is synonymous to the EU quarantine fungus P. citricarpa based on phylogenomic analyses.</title>
        <authorList>
            <consortium name="Lawrence Berkeley National Laboratory"/>
            <person name="Van Ingen-Buijs V.A."/>
            <person name="Van Westerhoven A.C."/>
            <person name="Haridas S."/>
            <person name="Skiadas P."/>
            <person name="Martin F."/>
            <person name="Groenewald J.Z."/>
            <person name="Crous P.W."/>
            <person name="Seidl M.F."/>
        </authorList>
    </citation>
    <scope>NUCLEOTIDE SEQUENCE [LARGE SCALE GENOMIC DNA]</scope>
    <source>
        <strain evidence="4 5">CBS 123374</strain>
    </source>
</reference>
<dbReference type="EMBL" id="JBBWRZ010000001">
    <property type="protein sequence ID" value="KAK8247341.1"/>
    <property type="molecule type" value="Genomic_DNA"/>
</dbReference>
<proteinExistence type="predicted"/>
<evidence type="ECO:0000313" key="4">
    <source>
        <dbReference type="EMBL" id="KAK8247341.1"/>
    </source>
</evidence>
<organism evidence="4 5">
    <name type="scientific">Phyllosticta capitalensis</name>
    <dbReference type="NCBI Taxonomy" id="121624"/>
    <lineage>
        <taxon>Eukaryota</taxon>
        <taxon>Fungi</taxon>
        <taxon>Dikarya</taxon>
        <taxon>Ascomycota</taxon>
        <taxon>Pezizomycotina</taxon>
        <taxon>Dothideomycetes</taxon>
        <taxon>Dothideomycetes incertae sedis</taxon>
        <taxon>Botryosphaeriales</taxon>
        <taxon>Phyllostictaceae</taxon>
        <taxon>Phyllosticta</taxon>
    </lineage>
</organism>
<keyword evidence="2" id="KW-0812">Transmembrane</keyword>
<feature type="region of interest" description="Disordered" evidence="1">
    <location>
        <begin position="318"/>
        <end position="342"/>
    </location>
</feature>
<keyword evidence="3" id="KW-0732">Signal</keyword>
<dbReference type="Proteomes" id="UP001492380">
    <property type="component" value="Unassembled WGS sequence"/>
</dbReference>
<feature type="compositionally biased region" description="Basic and acidic residues" evidence="1">
    <location>
        <begin position="323"/>
        <end position="342"/>
    </location>
</feature>
<keyword evidence="2" id="KW-0472">Membrane</keyword>